<comment type="similarity">
    <text evidence="1">Belongs to the shaker potassium channel beta subunit family.</text>
</comment>
<dbReference type="Gene3D" id="3.20.20.100">
    <property type="entry name" value="NADP-dependent oxidoreductase domain"/>
    <property type="match status" value="1"/>
</dbReference>
<feature type="domain" description="NADP-dependent oxidoreductase" evidence="4">
    <location>
        <begin position="7"/>
        <end position="78"/>
    </location>
</feature>
<keyword evidence="2" id="KW-0521">NADP</keyword>
<proteinExistence type="inferred from homology"/>
<organism evidence="5">
    <name type="scientific">marine sediment metagenome</name>
    <dbReference type="NCBI Taxonomy" id="412755"/>
    <lineage>
        <taxon>unclassified sequences</taxon>
        <taxon>metagenomes</taxon>
        <taxon>ecological metagenomes</taxon>
    </lineage>
</organism>
<protein>
    <recommendedName>
        <fullName evidence="4">NADP-dependent oxidoreductase domain-containing protein</fullName>
    </recommendedName>
</protein>
<keyword evidence="3" id="KW-0560">Oxidoreductase</keyword>
<sequence>LKTNDITEEVRAKIAALNEIATKREQTLAQMALSWLLKDDRVTSVLTGASKISQIEENIAALNNLHFTSEELTKIEIALK</sequence>
<dbReference type="EMBL" id="BARW01021004">
    <property type="protein sequence ID" value="GAI98283.1"/>
    <property type="molecule type" value="Genomic_DNA"/>
</dbReference>
<evidence type="ECO:0000256" key="2">
    <source>
        <dbReference type="ARBA" id="ARBA00022857"/>
    </source>
</evidence>
<evidence type="ECO:0000313" key="5">
    <source>
        <dbReference type="EMBL" id="GAI98283.1"/>
    </source>
</evidence>
<accession>X1SZA7</accession>
<reference evidence="5" key="1">
    <citation type="journal article" date="2014" name="Front. Microbiol.">
        <title>High frequency of phylogenetically diverse reductive dehalogenase-homologous genes in deep subseafloor sedimentary metagenomes.</title>
        <authorList>
            <person name="Kawai M."/>
            <person name="Futagami T."/>
            <person name="Toyoda A."/>
            <person name="Takaki Y."/>
            <person name="Nishi S."/>
            <person name="Hori S."/>
            <person name="Arai W."/>
            <person name="Tsubouchi T."/>
            <person name="Morono Y."/>
            <person name="Uchiyama I."/>
            <person name="Ito T."/>
            <person name="Fujiyama A."/>
            <person name="Inagaki F."/>
            <person name="Takami H."/>
        </authorList>
    </citation>
    <scope>NUCLEOTIDE SEQUENCE</scope>
    <source>
        <strain evidence="5">Expedition CK06-06</strain>
    </source>
</reference>
<dbReference type="PANTHER" id="PTHR43150">
    <property type="entry name" value="HYPERKINETIC, ISOFORM M"/>
    <property type="match status" value="1"/>
</dbReference>
<dbReference type="InterPro" id="IPR036812">
    <property type="entry name" value="NAD(P)_OxRdtase_dom_sf"/>
</dbReference>
<feature type="non-terminal residue" evidence="5">
    <location>
        <position position="1"/>
    </location>
</feature>
<dbReference type="PANTHER" id="PTHR43150:SF4">
    <property type="entry name" value="L-GLYCERALDEHYDE 3-PHOSPHATE REDUCTASE"/>
    <property type="match status" value="1"/>
</dbReference>
<evidence type="ECO:0000256" key="3">
    <source>
        <dbReference type="ARBA" id="ARBA00023002"/>
    </source>
</evidence>
<gene>
    <name evidence="5" type="ORF">S12H4_35375</name>
</gene>
<dbReference type="GO" id="GO:0016491">
    <property type="term" value="F:oxidoreductase activity"/>
    <property type="evidence" value="ECO:0007669"/>
    <property type="project" value="UniProtKB-KW"/>
</dbReference>
<dbReference type="Pfam" id="PF00248">
    <property type="entry name" value="Aldo_ket_red"/>
    <property type="match status" value="1"/>
</dbReference>
<comment type="caution">
    <text evidence="5">The sequence shown here is derived from an EMBL/GenBank/DDBJ whole genome shotgun (WGS) entry which is preliminary data.</text>
</comment>
<name>X1SZA7_9ZZZZ</name>
<dbReference type="GO" id="GO:0051596">
    <property type="term" value="P:methylglyoxal catabolic process"/>
    <property type="evidence" value="ECO:0007669"/>
    <property type="project" value="TreeGrafter"/>
</dbReference>
<dbReference type="AlphaFoldDB" id="X1SZA7"/>
<dbReference type="SUPFAM" id="SSF51430">
    <property type="entry name" value="NAD(P)-linked oxidoreductase"/>
    <property type="match status" value="1"/>
</dbReference>
<evidence type="ECO:0000259" key="4">
    <source>
        <dbReference type="Pfam" id="PF00248"/>
    </source>
</evidence>
<evidence type="ECO:0000256" key="1">
    <source>
        <dbReference type="ARBA" id="ARBA00006515"/>
    </source>
</evidence>
<dbReference type="InterPro" id="IPR005399">
    <property type="entry name" value="K_chnl_volt-dep_bsu_KCNAB-rel"/>
</dbReference>
<dbReference type="InterPro" id="IPR023210">
    <property type="entry name" value="NADP_OxRdtase_dom"/>
</dbReference>